<protein>
    <submittedName>
        <fullName evidence="7">T9SS type A sorting domain-containing protein</fullName>
    </submittedName>
</protein>
<feature type="domain" description="Fibronectin type-III" evidence="6">
    <location>
        <begin position="474"/>
        <end position="569"/>
    </location>
</feature>
<evidence type="ECO:0000259" key="6">
    <source>
        <dbReference type="PROSITE" id="PS50853"/>
    </source>
</evidence>
<dbReference type="GO" id="GO:0004553">
    <property type="term" value="F:hydrolase activity, hydrolyzing O-glycosyl compounds"/>
    <property type="evidence" value="ECO:0007669"/>
    <property type="project" value="UniProtKB-ARBA"/>
</dbReference>
<dbReference type="InterPro" id="IPR012334">
    <property type="entry name" value="Pectin_lyas_fold"/>
</dbReference>
<dbReference type="EMBL" id="SACJ01000005">
    <property type="protein sequence ID" value="RVT75737.1"/>
    <property type="molecule type" value="Genomic_DNA"/>
</dbReference>
<dbReference type="NCBIfam" id="TIGR04183">
    <property type="entry name" value="Por_Secre_tail"/>
    <property type="match status" value="1"/>
</dbReference>
<dbReference type="Pfam" id="PF18962">
    <property type="entry name" value="Por_Secre_tail"/>
    <property type="match status" value="1"/>
</dbReference>
<dbReference type="Proteomes" id="UP000285211">
    <property type="component" value="Unassembled WGS sequence"/>
</dbReference>
<gene>
    <name evidence="7" type="ORF">EOD40_09800</name>
</gene>
<evidence type="ECO:0000256" key="3">
    <source>
        <dbReference type="ARBA" id="ARBA00023157"/>
    </source>
</evidence>
<keyword evidence="2 5" id="KW-0732">Signal</keyword>
<organism evidence="7 8">
    <name type="scientific">Flavobacterium sufflavum</name>
    <dbReference type="NCBI Taxonomy" id="1921138"/>
    <lineage>
        <taxon>Bacteria</taxon>
        <taxon>Pseudomonadati</taxon>
        <taxon>Bacteroidota</taxon>
        <taxon>Flavobacteriia</taxon>
        <taxon>Flavobacteriales</taxon>
        <taxon>Flavobacteriaceae</taxon>
        <taxon>Flavobacterium</taxon>
    </lineage>
</organism>
<dbReference type="GO" id="GO:0046872">
    <property type="term" value="F:metal ion binding"/>
    <property type="evidence" value="ECO:0007669"/>
    <property type="project" value="UniProtKB-KW"/>
</dbReference>
<dbReference type="InterPro" id="IPR013783">
    <property type="entry name" value="Ig-like_fold"/>
</dbReference>
<dbReference type="SMART" id="SM00060">
    <property type="entry name" value="FN3"/>
    <property type="match status" value="3"/>
</dbReference>
<evidence type="ECO:0000256" key="4">
    <source>
        <dbReference type="ARBA" id="ARBA00023180"/>
    </source>
</evidence>
<keyword evidence="3" id="KW-1015">Disulfide bond</keyword>
<dbReference type="InterPro" id="IPR003961">
    <property type="entry name" value="FN3_dom"/>
</dbReference>
<dbReference type="PROSITE" id="PS50853">
    <property type="entry name" value="FN3"/>
    <property type="match status" value="3"/>
</dbReference>
<dbReference type="InterPro" id="IPR011050">
    <property type="entry name" value="Pectin_lyase_fold/virulence"/>
</dbReference>
<dbReference type="InterPro" id="IPR036116">
    <property type="entry name" value="FN3_sf"/>
</dbReference>
<name>A0A3S2XHN0_9FLAO</name>
<keyword evidence="8" id="KW-1185">Reference proteome</keyword>
<evidence type="ECO:0000256" key="2">
    <source>
        <dbReference type="ARBA" id="ARBA00022729"/>
    </source>
</evidence>
<dbReference type="GO" id="GO:0005975">
    <property type="term" value="P:carbohydrate metabolic process"/>
    <property type="evidence" value="ECO:0007669"/>
    <property type="project" value="UniProtKB-ARBA"/>
</dbReference>
<dbReference type="RefSeq" id="WP_128195065.1">
    <property type="nucleotide sequence ID" value="NZ_SACJ01000005.1"/>
</dbReference>
<feature type="signal peptide" evidence="5">
    <location>
        <begin position="1"/>
        <end position="29"/>
    </location>
</feature>
<dbReference type="PANTHER" id="PTHR42970:SF1">
    <property type="entry name" value="PECTATE LYASE C-RELATED"/>
    <property type="match status" value="1"/>
</dbReference>
<evidence type="ECO:0000313" key="7">
    <source>
        <dbReference type="EMBL" id="RVT75737.1"/>
    </source>
</evidence>
<dbReference type="InterPro" id="IPR006558">
    <property type="entry name" value="LamG-like"/>
</dbReference>
<feature type="chain" id="PRO_5018747038" evidence="5">
    <location>
        <begin position="30"/>
        <end position="1453"/>
    </location>
</feature>
<dbReference type="InterPro" id="IPR026444">
    <property type="entry name" value="Secre_tail"/>
</dbReference>
<sequence>MKFKTLLFKQVPKALMLCGLALSSGNVCSQTLAFPEAQGFGRYTTGARAVANPKIYLVTNLNDSGPGSFRDAVSQEGRFVIFKVGGIINTLSQIVVAKNTTIAGQTATGEGIVLLGAKVTFTGSSNTIARYLRIRYGSTTQGQDASGLANGANMIFDHMAFTWGTDEVFSINWDSKGTSPDNITIQNSIIGQGLHRHNHSAGGLMQPSGGKISLIGNLYICNKTRNNKIKGINEFVNNVVYNWGNYGNTYGHAESGEAYIMGGDSSGSSDVNIINNYFIGGPNTSTTVGTPFSRGNDNFSLYGSGNYFDNNRNGILDGTLVPQDLSGYPTGDASTIHSTPYDYPMKNTTLSAQDAYDKIVAGVGPSYPRRDQVDNLMISDLKSKGTVATYVYVQTDLTNKFGFINGGAGHVYGAPAPLDTDNDGMPDTWEDSNGLNKNNANDAVAYSTTSPEYLNIEVYINGLINTVPPEFVIPPTSIAFNATSVETPTPSSKVILTWKDNSDNETNFVIERSIDGTNYTQIAQVAANVTTYTDNNLIPNTKYYYRIKATTTTESSSYSDVNSLTTPAIPSAPTKAATPTPTTGMNTVDLVNGTLALKWTGSANTTTYSVYFGTDPANLTKLGDIAYVAAPSYTLTGLSPATIYYWRIDATNAKGTVTGDVWNFSAQKAELVGHWPFKEVAGEGEQIADISAYANDGQLDAAFDKAAVRVTGKANNAIDFSTFLPNKQMVTIPHQDNLLFDKNSFSVSFWMKADASQLPATSTLSSYILCKGSITKNTTTGATGKRFDVEIKNNQFRFAIDDDKVKTELTSTLAATKYYTGDWVHVVIMRDVTAKKLRLYTNGVFTNELADATGTAVGIGEPTDLVVGNIGVLELYANTTPAPYKGKIDELKIFNYALSAAEVAAIYNTTLINSPSNVTFETNIIPTPTPSSTIALKWNDNSNNEANFAIERSSDGNSFVQIAEVVANTTTYTDTNLAANTKYYYRLKATNKTDSSAYSEVFNVTTPTDDDNDGYSKTNDCNDNDVTVHVPIQYYVDADKDGFGSTETAMLCSSVATEGYSTNNTDCNDNDATVHEPILYYVDTDKDGFGSTETAMFCSSVAPGGYAKNNTDCNDNDATVHEPILYYVDADKDGFGSTETAMFCSSVAPEGYATNNTDCNDNDATVHEPILYYVDADNDGFGSTETAMLCSSIAPAGYATNNTDCDDSKLLYTDNDGDGLGAGLAVACGVANNDDCDDTNAIQLTASIPDVYAINNTQEKNTIYVGYGTGFLNIKAIPAGGTAPYSYAWSTNQTDQTIAVSQPGSYNVIITDAKGCQTSASIIVNSINVQCGSSADKVIVCHNGQETCVSPSSVQAHLSHGDKLGSCNTISSSSITENVTVFPNPVATILTVKVDKVYDGAELALYNILARKVKSEPLTSTMQQMFLGDLNKGIYFLHVKNGKYYTIKAIVKK</sequence>
<dbReference type="OrthoDB" id="8737820at2"/>
<keyword evidence="1" id="KW-0479">Metal-binding</keyword>
<keyword evidence="4" id="KW-0325">Glycoprotein</keyword>
<dbReference type="InterPro" id="IPR052063">
    <property type="entry name" value="Polysaccharide_Lyase_1"/>
</dbReference>
<dbReference type="Gene3D" id="2.160.20.10">
    <property type="entry name" value="Single-stranded right-handed beta-helix, Pectin lyase-like"/>
    <property type="match status" value="1"/>
</dbReference>
<evidence type="ECO:0000313" key="8">
    <source>
        <dbReference type="Proteomes" id="UP000285211"/>
    </source>
</evidence>
<dbReference type="InterPro" id="IPR013320">
    <property type="entry name" value="ConA-like_dom_sf"/>
</dbReference>
<dbReference type="SUPFAM" id="SSF49265">
    <property type="entry name" value="Fibronectin type III"/>
    <property type="match status" value="2"/>
</dbReference>
<accession>A0A3S2XHN0</accession>
<comment type="caution">
    <text evidence="7">The sequence shown here is derived from an EMBL/GenBank/DDBJ whole genome shotgun (WGS) entry which is preliminary data.</text>
</comment>
<dbReference type="Gene3D" id="2.60.120.200">
    <property type="match status" value="1"/>
</dbReference>
<dbReference type="SUPFAM" id="SSF49899">
    <property type="entry name" value="Concanavalin A-like lectins/glucanases"/>
    <property type="match status" value="1"/>
</dbReference>
<evidence type="ECO:0000256" key="5">
    <source>
        <dbReference type="SAM" id="SignalP"/>
    </source>
</evidence>
<proteinExistence type="predicted"/>
<dbReference type="Pfam" id="PF13385">
    <property type="entry name" value="Laminin_G_3"/>
    <property type="match status" value="1"/>
</dbReference>
<dbReference type="Gene3D" id="2.60.40.10">
    <property type="entry name" value="Immunoglobulins"/>
    <property type="match status" value="3"/>
</dbReference>
<reference evidence="7 8" key="1">
    <citation type="submission" date="2019-01" db="EMBL/GenBank/DDBJ databases">
        <authorList>
            <person name="Chen W.-M."/>
        </authorList>
    </citation>
    <scope>NUCLEOTIDE SEQUENCE [LARGE SCALE GENOMIC DNA]</scope>
    <source>
        <strain evidence="7 8">BBQ-12</strain>
    </source>
</reference>
<evidence type="ECO:0000256" key="1">
    <source>
        <dbReference type="ARBA" id="ARBA00022723"/>
    </source>
</evidence>
<dbReference type="SMART" id="SM00560">
    <property type="entry name" value="LamGL"/>
    <property type="match status" value="1"/>
</dbReference>
<dbReference type="CDD" id="cd00063">
    <property type="entry name" value="FN3"/>
    <property type="match status" value="2"/>
</dbReference>
<feature type="domain" description="Fibronectin type-III" evidence="6">
    <location>
        <begin position="914"/>
        <end position="1009"/>
    </location>
</feature>
<dbReference type="PANTHER" id="PTHR42970">
    <property type="entry name" value="PECTATE LYASE C-RELATED"/>
    <property type="match status" value="1"/>
</dbReference>
<feature type="domain" description="Fibronectin type-III" evidence="6">
    <location>
        <begin position="578"/>
        <end position="672"/>
    </location>
</feature>
<dbReference type="SUPFAM" id="SSF51126">
    <property type="entry name" value="Pectin lyase-like"/>
    <property type="match status" value="1"/>
</dbReference>